<dbReference type="Proteomes" id="UP000219338">
    <property type="component" value="Unassembled WGS sequence"/>
</dbReference>
<accession>A0A284S8V3</accession>
<evidence type="ECO:0000313" key="2">
    <source>
        <dbReference type="Proteomes" id="UP000219338"/>
    </source>
</evidence>
<keyword evidence="2" id="KW-1185">Reference proteome</keyword>
<organism evidence="1 2">
    <name type="scientific">Armillaria ostoyae</name>
    <name type="common">Armillaria root rot fungus</name>
    <dbReference type="NCBI Taxonomy" id="47428"/>
    <lineage>
        <taxon>Eukaryota</taxon>
        <taxon>Fungi</taxon>
        <taxon>Dikarya</taxon>
        <taxon>Basidiomycota</taxon>
        <taxon>Agaricomycotina</taxon>
        <taxon>Agaricomycetes</taxon>
        <taxon>Agaricomycetidae</taxon>
        <taxon>Agaricales</taxon>
        <taxon>Marasmiineae</taxon>
        <taxon>Physalacriaceae</taxon>
        <taxon>Armillaria</taxon>
    </lineage>
</organism>
<proteinExistence type="predicted"/>
<dbReference type="EMBL" id="FUEG01000044">
    <property type="protein sequence ID" value="SJL17428.1"/>
    <property type="molecule type" value="Genomic_DNA"/>
</dbReference>
<dbReference type="AlphaFoldDB" id="A0A284S8V3"/>
<gene>
    <name evidence="1" type="ORF">ARMOST_20978</name>
</gene>
<evidence type="ECO:0000313" key="1">
    <source>
        <dbReference type="EMBL" id="SJL17428.1"/>
    </source>
</evidence>
<sequence>MIPSLFLDEGENCTGDSKNLETFGQEITNRLSTVDILFERQRSKCDYSGICIFLRRPKKDLLTFLEDLSAKTNQRSIIISSTVFIFNPRPMTPGYQLCRLCSNLKHLPPSC</sequence>
<name>A0A284S8V3_ARMOS</name>
<reference evidence="2" key="1">
    <citation type="journal article" date="2017" name="Nat. Ecol. Evol.">
        <title>Genome expansion and lineage-specific genetic innovations in the forest pathogenic fungi Armillaria.</title>
        <authorList>
            <person name="Sipos G."/>
            <person name="Prasanna A.N."/>
            <person name="Walter M.C."/>
            <person name="O'Connor E."/>
            <person name="Balint B."/>
            <person name="Krizsan K."/>
            <person name="Kiss B."/>
            <person name="Hess J."/>
            <person name="Varga T."/>
            <person name="Slot J."/>
            <person name="Riley R."/>
            <person name="Boka B."/>
            <person name="Rigling D."/>
            <person name="Barry K."/>
            <person name="Lee J."/>
            <person name="Mihaltcheva S."/>
            <person name="LaButti K."/>
            <person name="Lipzen A."/>
            <person name="Waldron R."/>
            <person name="Moloney N.M."/>
            <person name="Sperisen C."/>
            <person name="Kredics L."/>
            <person name="Vagvoelgyi C."/>
            <person name="Patrignani A."/>
            <person name="Fitzpatrick D."/>
            <person name="Nagy I."/>
            <person name="Doyle S."/>
            <person name="Anderson J.B."/>
            <person name="Grigoriev I.V."/>
            <person name="Gueldener U."/>
            <person name="Muensterkoetter M."/>
            <person name="Nagy L.G."/>
        </authorList>
    </citation>
    <scope>NUCLEOTIDE SEQUENCE [LARGE SCALE GENOMIC DNA]</scope>
    <source>
        <strain evidence="2">C18/9</strain>
    </source>
</reference>
<protein>
    <submittedName>
        <fullName evidence="1">Uncharacterized protein</fullName>
    </submittedName>
</protein>